<evidence type="ECO:0000313" key="2">
    <source>
        <dbReference type="Proteomes" id="UP000178086"/>
    </source>
</evidence>
<accession>A0A1F2UGA7</accession>
<dbReference type="AlphaFoldDB" id="A0A1F2UGA7"/>
<evidence type="ECO:0008006" key="3">
    <source>
        <dbReference type="Google" id="ProtNLM"/>
    </source>
</evidence>
<comment type="caution">
    <text evidence="1">The sequence shown here is derived from an EMBL/GenBank/DDBJ whole genome shotgun (WGS) entry which is preliminary data.</text>
</comment>
<name>A0A1F2UGA7_9ACTN</name>
<proteinExistence type="predicted"/>
<dbReference type="EMBL" id="MELI01000105">
    <property type="protein sequence ID" value="OFW32051.1"/>
    <property type="molecule type" value="Genomic_DNA"/>
</dbReference>
<organism evidence="1 2">
    <name type="scientific">Candidatus Aquicultor primus</name>
    <dbReference type="NCBI Taxonomy" id="1797195"/>
    <lineage>
        <taxon>Bacteria</taxon>
        <taxon>Bacillati</taxon>
        <taxon>Actinomycetota</taxon>
        <taxon>Candidatus Aquicultoria</taxon>
        <taxon>Candidatus Aquicultorales</taxon>
        <taxon>Candidatus Aquicultoraceae</taxon>
        <taxon>Candidatus Aquicultor</taxon>
    </lineage>
</organism>
<gene>
    <name evidence="1" type="ORF">A2074_03970</name>
</gene>
<reference evidence="1 2" key="1">
    <citation type="journal article" date="2016" name="Nat. Commun.">
        <title>Thousands of microbial genomes shed light on interconnected biogeochemical processes in an aquifer system.</title>
        <authorList>
            <person name="Anantharaman K."/>
            <person name="Brown C.T."/>
            <person name="Hug L.A."/>
            <person name="Sharon I."/>
            <person name="Castelle C.J."/>
            <person name="Probst A.J."/>
            <person name="Thomas B.C."/>
            <person name="Singh A."/>
            <person name="Wilkins M.J."/>
            <person name="Karaoz U."/>
            <person name="Brodie E.L."/>
            <person name="Williams K.H."/>
            <person name="Hubbard S.S."/>
            <person name="Banfield J.F."/>
        </authorList>
    </citation>
    <scope>NUCLEOTIDE SEQUENCE [LARGE SCALE GENOMIC DNA]</scope>
</reference>
<sequence>MTIENVKLHTSYTVADAQAIMKILERAEVQFKVVSATDDKAITDYLGRSDFKPVDLYINGDDLGRADMVLRPLFVG</sequence>
<protein>
    <recommendedName>
        <fullName evidence="3">DUF2007 domain-containing protein</fullName>
    </recommendedName>
</protein>
<evidence type="ECO:0000313" key="1">
    <source>
        <dbReference type="EMBL" id="OFW32051.1"/>
    </source>
</evidence>
<dbReference type="Proteomes" id="UP000178086">
    <property type="component" value="Unassembled WGS sequence"/>
</dbReference>